<reference evidence="1 2" key="1">
    <citation type="journal article" date="2019" name="Int. J. Syst. Evol. Microbiol.">
        <title>The Global Catalogue of Microorganisms (GCM) 10K type strain sequencing project: providing services to taxonomists for standard genome sequencing and annotation.</title>
        <authorList>
            <consortium name="The Broad Institute Genomics Platform"/>
            <consortium name="The Broad Institute Genome Sequencing Center for Infectious Disease"/>
            <person name="Wu L."/>
            <person name="Ma J."/>
        </authorList>
    </citation>
    <scope>NUCLEOTIDE SEQUENCE [LARGE SCALE GENOMIC DNA]</scope>
    <source>
        <strain evidence="1 2">JCM 16009</strain>
    </source>
</reference>
<dbReference type="SUPFAM" id="SSF51905">
    <property type="entry name" value="FAD/NAD(P)-binding domain"/>
    <property type="match status" value="1"/>
</dbReference>
<accession>A0ABN2MSB6</accession>
<dbReference type="PANTHER" id="PTHR42877:SF4">
    <property type="entry name" value="FAD_NAD(P)-BINDING DOMAIN-CONTAINING PROTEIN-RELATED"/>
    <property type="match status" value="1"/>
</dbReference>
<organism evidence="1 2">
    <name type="scientific">Pseudonocardia ailaonensis</name>
    <dbReference type="NCBI Taxonomy" id="367279"/>
    <lineage>
        <taxon>Bacteria</taxon>
        <taxon>Bacillati</taxon>
        <taxon>Actinomycetota</taxon>
        <taxon>Actinomycetes</taxon>
        <taxon>Pseudonocardiales</taxon>
        <taxon>Pseudonocardiaceae</taxon>
        <taxon>Pseudonocardia</taxon>
    </lineage>
</organism>
<protein>
    <submittedName>
        <fullName evidence="1">NAD(P)/FAD-dependent oxidoreductase</fullName>
    </submittedName>
</protein>
<dbReference type="InterPro" id="IPR036188">
    <property type="entry name" value="FAD/NAD-bd_sf"/>
</dbReference>
<keyword evidence="2" id="KW-1185">Reference proteome</keyword>
<dbReference type="PANTHER" id="PTHR42877">
    <property type="entry name" value="L-ORNITHINE N(5)-MONOOXYGENASE-RELATED"/>
    <property type="match status" value="1"/>
</dbReference>
<evidence type="ECO:0000313" key="2">
    <source>
        <dbReference type="Proteomes" id="UP001500449"/>
    </source>
</evidence>
<evidence type="ECO:0000313" key="1">
    <source>
        <dbReference type="EMBL" id="GAA1835650.1"/>
    </source>
</evidence>
<dbReference type="Proteomes" id="UP001500449">
    <property type="component" value="Unassembled WGS sequence"/>
</dbReference>
<proteinExistence type="predicted"/>
<dbReference type="Pfam" id="PF13738">
    <property type="entry name" value="Pyr_redox_3"/>
    <property type="match status" value="1"/>
</dbReference>
<comment type="caution">
    <text evidence="1">The sequence shown here is derived from an EMBL/GenBank/DDBJ whole genome shotgun (WGS) entry which is preliminary data.</text>
</comment>
<dbReference type="InterPro" id="IPR051209">
    <property type="entry name" value="FAD-bind_Monooxygenase_sf"/>
</dbReference>
<dbReference type="RefSeq" id="WP_344413299.1">
    <property type="nucleotide sequence ID" value="NZ_BAAAQK010000003.1"/>
</dbReference>
<dbReference type="Gene3D" id="3.50.50.60">
    <property type="entry name" value="FAD/NAD(P)-binding domain"/>
    <property type="match status" value="2"/>
</dbReference>
<gene>
    <name evidence="1" type="ORF">GCM10009836_12600</name>
</gene>
<dbReference type="PRINTS" id="PR00411">
    <property type="entry name" value="PNDRDTASEI"/>
</dbReference>
<sequence>MGTKNDGVSGDASADVIVVGAGPGGICTAIQLRQAGIEHVLVLERSAGIGGTWFNNRYPGLACDVSTDLYSFSFFLDHEWVRPFATRAEIVEYLEAAVDRFGVRDTIRPDTEVVSARWDEEAGLWRVLDTRGHRWTARVLVGAVGMFNEFVPPAIPGLDTFAGPVTHTAEWPDGDLAFLAGRRVSVIGTAASATQVVPTIAPHTGHLTVFQRTSNWVFPKDHGLYSEEQRRSRREDRSVVEAGRAKAARELDDLFVDLNNEAKTAEQAAFALANLEAVRDPATREALRPTAQLGAQRPLLSSEFYEAFNRADVTLVTSPIAEITATGVRTADGEEHPADHIVLATGYLAHKFLSVVDVVGRDGAALREQWADGAYAYLGMTVENFPNLFMLYGPNTNGGSIIDKLETQTRYIVGKTAYLLKNGVRTLEVRPEAVTEYNEQLQADIGAVRAWQVEGSRYYRAPSGRVVTQCPYTVVEYDRMTREDDLAAYSVTHAEPS</sequence>
<name>A0ABN2MSB6_9PSEU</name>
<dbReference type="EMBL" id="BAAAQK010000003">
    <property type="protein sequence ID" value="GAA1835650.1"/>
    <property type="molecule type" value="Genomic_DNA"/>
</dbReference>